<proteinExistence type="predicted"/>
<accession>A0A0F8WFG5</accession>
<feature type="transmembrane region" description="Helical" evidence="1">
    <location>
        <begin position="138"/>
        <end position="162"/>
    </location>
</feature>
<organism evidence="2">
    <name type="scientific">marine sediment metagenome</name>
    <dbReference type="NCBI Taxonomy" id="412755"/>
    <lineage>
        <taxon>unclassified sequences</taxon>
        <taxon>metagenomes</taxon>
        <taxon>ecological metagenomes</taxon>
    </lineage>
</organism>
<protein>
    <submittedName>
        <fullName evidence="2">Uncharacterized protein</fullName>
    </submittedName>
</protein>
<feature type="transmembrane region" description="Helical" evidence="1">
    <location>
        <begin position="29"/>
        <end position="51"/>
    </location>
</feature>
<dbReference type="InterPro" id="IPR031584">
    <property type="entry name" value="Put_ABC_export"/>
</dbReference>
<feature type="non-terminal residue" evidence="2">
    <location>
        <position position="168"/>
    </location>
</feature>
<dbReference type="Pfam" id="PF16962">
    <property type="entry name" value="ABC_export"/>
    <property type="match status" value="1"/>
</dbReference>
<dbReference type="EMBL" id="LAZR01065541">
    <property type="protein sequence ID" value="KKK55338.1"/>
    <property type="molecule type" value="Genomic_DNA"/>
</dbReference>
<reference evidence="2" key="1">
    <citation type="journal article" date="2015" name="Nature">
        <title>Complex archaea that bridge the gap between prokaryotes and eukaryotes.</title>
        <authorList>
            <person name="Spang A."/>
            <person name="Saw J.H."/>
            <person name="Jorgensen S.L."/>
            <person name="Zaremba-Niedzwiedzka K."/>
            <person name="Martijn J."/>
            <person name="Lind A.E."/>
            <person name="van Eijk R."/>
            <person name="Schleper C."/>
            <person name="Guy L."/>
            <person name="Ettema T.J."/>
        </authorList>
    </citation>
    <scope>NUCLEOTIDE SEQUENCE</scope>
</reference>
<keyword evidence="1" id="KW-0472">Membrane</keyword>
<gene>
    <name evidence="2" type="ORF">LCGC14_3075560</name>
</gene>
<evidence type="ECO:0000313" key="2">
    <source>
        <dbReference type="EMBL" id="KKK55338.1"/>
    </source>
</evidence>
<feature type="transmembrane region" description="Helical" evidence="1">
    <location>
        <begin position="63"/>
        <end position="80"/>
    </location>
</feature>
<evidence type="ECO:0000256" key="1">
    <source>
        <dbReference type="SAM" id="Phobius"/>
    </source>
</evidence>
<sequence length="168" mass="18810">MDPALIKLLRLRTRAFRRRMFRGIKTPRGALFFVIGTAMILLWLGPALFMAVAMDQRSNPQTVRAVVPLILLALCTLNVLTSGHEKAVHFTPAEVNFLFGGPFTRRQLLLYKLTASVAASVFVSLMFSVVFLQHSSMWIAAMLGYLLIMLFVQLFSMAMMLIGQTVAE</sequence>
<name>A0A0F8WFG5_9ZZZZ</name>
<comment type="caution">
    <text evidence="2">The sequence shown here is derived from an EMBL/GenBank/DDBJ whole genome shotgun (WGS) entry which is preliminary data.</text>
</comment>
<feature type="transmembrane region" description="Helical" evidence="1">
    <location>
        <begin position="109"/>
        <end position="132"/>
    </location>
</feature>
<keyword evidence="1" id="KW-0812">Transmembrane</keyword>
<dbReference type="AlphaFoldDB" id="A0A0F8WFG5"/>
<keyword evidence="1" id="KW-1133">Transmembrane helix</keyword>